<name>A0A4Q7N2N4_9BACT</name>
<keyword evidence="1" id="KW-0812">Transmembrane</keyword>
<dbReference type="AlphaFoldDB" id="A0A4Q7N2N4"/>
<dbReference type="Proteomes" id="UP000293874">
    <property type="component" value="Unassembled WGS sequence"/>
</dbReference>
<evidence type="ECO:0000313" key="3">
    <source>
        <dbReference type="Proteomes" id="UP000293874"/>
    </source>
</evidence>
<gene>
    <name evidence="2" type="ORF">EV199_1005</name>
</gene>
<organism evidence="2 3">
    <name type="scientific">Pseudobacter ginsenosidimutans</name>
    <dbReference type="NCBI Taxonomy" id="661488"/>
    <lineage>
        <taxon>Bacteria</taxon>
        <taxon>Pseudomonadati</taxon>
        <taxon>Bacteroidota</taxon>
        <taxon>Chitinophagia</taxon>
        <taxon>Chitinophagales</taxon>
        <taxon>Chitinophagaceae</taxon>
        <taxon>Pseudobacter</taxon>
    </lineage>
</organism>
<keyword evidence="1" id="KW-1133">Transmembrane helix</keyword>
<dbReference type="EMBL" id="SGXA01000001">
    <property type="protein sequence ID" value="RZS75144.1"/>
    <property type="molecule type" value="Genomic_DNA"/>
</dbReference>
<dbReference type="RefSeq" id="WP_130539539.1">
    <property type="nucleotide sequence ID" value="NZ_CP042431.1"/>
</dbReference>
<reference evidence="2 3" key="1">
    <citation type="submission" date="2019-02" db="EMBL/GenBank/DDBJ databases">
        <title>Genomic Encyclopedia of Type Strains, Phase IV (KMG-IV): sequencing the most valuable type-strain genomes for metagenomic binning, comparative biology and taxonomic classification.</title>
        <authorList>
            <person name="Goeker M."/>
        </authorList>
    </citation>
    <scope>NUCLEOTIDE SEQUENCE [LARGE SCALE GENOMIC DNA]</scope>
    <source>
        <strain evidence="2 3">DSM 18116</strain>
    </source>
</reference>
<evidence type="ECO:0000313" key="2">
    <source>
        <dbReference type="EMBL" id="RZS75144.1"/>
    </source>
</evidence>
<accession>A0A4Q7N2N4</accession>
<comment type="caution">
    <text evidence="2">The sequence shown here is derived from an EMBL/GenBank/DDBJ whole genome shotgun (WGS) entry which is preliminary data.</text>
</comment>
<protein>
    <submittedName>
        <fullName evidence="2">Uncharacterized protein</fullName>
    </submittedName>
</protein>
<proteinExistence type="predicted"/>
<sequence length="133" mass="15393">MIRTLYVSIAGIFLSGFLVFYQLSPKAVLNHYRFTSLREGVRPGNYFVINDSIHRQYIDDQLFAISKVDWLPGNSYNAILRWITIDVRDGAISPGDTMKMEMLSFKNDTLTLRVEFKDGRSFSVNYLRSLPEK</sequence>
<keyword evidence="3" id="KW-1185">Reference proteome</keyword>
<feature type="transmembrane region" description="Helical" evidence="1">
    <location>
        <begin position="6"/>
        <end position="23"/>
    </location>
</feature>
<keyword evidence="1" id="KW-0472">Membrane</keyword>
<evidence type="ECO:0000256" key="1">
    <source>
        <dbReference type="SAM" id="Phobius"/>
    </source>
</evidence>